<dbReference type="GO" id="GO:0043565">
    <property type="term" value="F:sequence-specific DNA binding"/>
    <property type="evidence" value="ECO:0007669"/>
    <property type="project" value="InterPro"/>
</dbReference>
<sequence>MQALRERIDCVAPNSETVLITGESGTGKELVAAAIHVASTRCGWPLISLNCPVLSAQLMESELFGHEKGAFTGADTTRIGRFEMAAGGSILLDEVTEIDLPLQAKLLRVLQERSFERVGSSQTINIDVRVMATSNRDLEIEVAEGRLREDLYYRLAVVPIHVPPLRQRTEDIPELTDFFRLRSAQRLDREACEFDSSARELMINYHWPGNVRELENVVTRASVLGGGKPITADDLGRWLVLEPGARVLSLSSAPASAPAAVTDSMHKPEEIPVGLSLQETERRLIEATLEHFDGHRAKTAHA</sequence>
<dbReference type="InterPro" id="IPR025944">
    <property type="entry name" value="Sigma_54_int_dom_CS"/>
</dbReference>
<dbReference type="InterPro" id="IPR027417">
    <property type="entry name" value="P-loop_NTPase"/>
</dbReference>
<evidence type="ECO:0000256" key="5">
    <source>
        <dbReference type="ARBA" id="ARBA00023163"/>
    </source>
</evidence>
<dbReference type="PANTHER" id="PTHR32071">
    <property type="entry name" value="TRANSCRIPTIONAL REGULATORY PROTEIN"/>
    <property type="match status" value="1"/>
</dbReference>
<reference evidence="7" key="1">
    <citation type="journal article" date="2014" name="Front. Microbiol.">
        <title>High frequency of phylogenetically diverse reductive dehalogenase-homologous genes in deep subseafloor sedimentary metagenomes.</title>
        <authorList>
            <person name="Kawai M."/>
            <person name="Futagami T."/>
            <person name="Toyoda A."/>
            <person name="Takaki Y."/>
            <person name="Nishi S."/>
            <person name="Hori S."/>
            <person name="Arai W."/>
            <person name="Tsubouchi T."/>
            <person name="Morono Y."/>
            <person name="Uchiyama I."/>
            <person name="Ito T."/>
            <person name="Fujiyama A."/>
            <person name="Inagaki F."/>
            <person name="Takami H."/>
        </authorList>
    </citation>
    <scope>NUCLEOTIDE SEQUENCE</scope>
    <source>
        <strain evidence="7">Expedition CK06-06</strain>
    </source>
</reference>
<evidence type="ECO:0000256" key="1">
    <source>
        <dbReference type="ARBA" id="ARBA00022741"/>
    </source>
</evidence>
<keyword evidence="3" id="KW-0805">Transcription regulation</keyword>
<keyword evidence="4" id="KW-0238">DNA-binding</keyword>
<keyword evidence="5" id="KW-0804">Transcription</keyword>
<feature type="domain" description="Sigma-54 factor interaction" evidence="6">
    <location>
        <begin position="1"/>
        <end position="223"/>
    </location>
</feature>
<dbReference type="InterPro" id="IPR025662">
    <property type="entry name" value="Sigma_54_int_dom_ATP-bd_1"/>
</dbReference>
<evidence type="ECO:0000256" key="4">
    <source>
        <dbReference type="ARBA" id="ARBA00023125"/>
    </source>
</evidence>
<evidence type="ECO:0000259" key="6">
    <source>
        <dbReference type="PROSITE" id="PS50045"/>
    </source>
</evidence>
<dbReference type="Gene3D" id="3.40.50.300">
    <property type="entry name" value="P-loop containing nucleotide triphosphate hydrolases"/>
    <property type="match status" value="1"/>
</dbReference>
<evidence type="ECO:0000313" key="7">
    <source>
        <dbReference type="EMBL" id="GAF75815.1"/>
    </source>
</evidence>
<keyword evidence="1" id="KW-0547">Nucleotide-binding</keyword>
<dbReference type="EMBL" id="BARS01009518">
    <property type="protein sequence ID" value="GAF75815.1"/>
    <property type="molecule type" value="Genomic_DNA"/>
</dbReference>
<dbReference type="PROSITE" id="PS00688">
    <property type="entry name" value="SIGMA54_INTERACT_3"/>
    <property type="match status" value="1"/>
</dbReference>
<dbReference type="PROSITE" id="PS00675">
    <property type="entry name" value="SIGMA54_INTERACT_1"/>
    <property type="match status" value="1"/>
</dbReference>
<dbReference type="SUPFAM" id="SSF52540">
    <property type="entry name" value="P-loop containing nucleoside triphosphate hydrolases"/>
    <property type="match status" value="1"/>
</dbReference>
<dbReference type="GO" id="GO:0005524">
    <property type="term" value="F:ATP binding"/>
    <property type="evidence" value="ECO:0007669"/>
    <property type="project" value="UniProtKB-KW"/>
</dbReference>
<proteinExistence type="predicted"/>
<dbReference type="PANTHER" id="PTHR32071:SF117">
    <property type="entry name" value="PTS-DEPENDENT DIHYDROXYACETONE KINASE OPERON REGULATORY PROTEIN-RELATED"/>
    <property type="match status" value="1"/>
</dbReference>
<dbReference type="InterPro" id="IPR002078">
    <property type="entry name" value="Sigma_54_int"/>
</dbReference>
<protein>
    <recommendedName>
        <fullName evidence="6">Sigma-54 factor interaction domain-containing protein</fullName>
    </recommendedName>
</protein>
<evidence type="ECO:0000256" key="2">
    <source>
        <dbReference type="ARBA" id="ARBA00022840"/>
    </source>
</evidence>
<dbReference type="Pfam" id="PF00158">
    <property type="entry name" value="Sigma54_activat"/>
    <property type="match status" value="1"/>
</dbReference>
<dbReference type="FunFam" id="3.40.50.300:FF:000006">
    <property type="entry name" value="DNA-binding transcriptional regulator NtrC"/>
    <property type="match status" value="1"/>
</dbReference>
<dbReference type="AlphaFoldDB" id="X0TI77"/>
<dbReference type="InterPro" id="IPR058031">
    <property type="entry name" value="AAA_lid_NorR"/>
</dbReference>
<keyword evidence="2" id="KW-0067">ATP-binding</keyword>
<dbReference type="SMART" id="SM00382">
    <property type="entry name" value="AAA"/>
    <property type="match status" value="1"/>
</dbReference>
<dbReference type="InterPro" id="IPR003593">
    <property type="entry name" value="AAA+_ATPase"/>
</dbReference>
<gene>
    <name evidence="7" type="ORF">S01H1_17891</name>
</gene>
<dbReference type="GO" id="GO:0006355">
    <property type="term" value="P:regulation of DNA-templated transcription"/>
    <property type="evidence" value="ECO:0007669"/>
    <property type="project" value="InterPro"/>
</dbReference>
<name>X0TI77_9ZZZZ</name>
<accession>X0TI77</accession>
<dbReference type="InterPro" id="IPR025943">
    <property type="entry name" value="Sigma_54_int_dom_ATP-bd_2"/>
</dbReference>
<dbReference type="CDD" id="cd00009">
    <property type="entry name" value="AAA"/>
    <property type="match status" value="1"/>
</dbReference>
<feature type="non-terminal residue" evidence="7">
    <location>
        <position position="302"/>
    </location>
</feature>
<organism evidence="7">
    <name type="scientific">marine sediment metagenome</name>
    <dbReference type="NCBI Taxonomy" id="412755"/>
    <lineage>
        <taxon>unclassified sequences</taxon>
        <taxon>metagenomes</taxon>
        <taxon>ecological metagenomes</taxon>
    </lineage>
</organism>
<evidence type="ECO:0000256" key="3">
    <source>
        <dbReference type="ARBA" id="ARBA00023015"/>
    </source>
</evidence>
<comment type="caution">
    <text evidence="7">The sequence shown here is derived from an EMBL/GenBank/DDBJ whole genome shotgun (WGS) entry which is preliminary data.</text>
</comment>
<dbReference type="Gene3D" id="1.10.8.60">
    <property type="match status" value="1"/>
</dbReference>
<dbReference type="PROSITE" id="PS00676">
    <property type="entry name" value="SIGMA54_INTERACT_2"/>
    <property type="match status" value="1"/>
</dbReference>
<dbReference type="Pfam" id="PF25601">
    <property type="entry name" value="AAA_lid_14"/>
    <property type="match status" value="1"/>
</dbReference>
<dbReference type="PROSITE" id="PS50045">
    <property type="entry name" value="SIGMA54_INTERACT_4"/>
    <property type="match status" value="1"/>
</dbReference>